<dbReference type="Gene3D" id="3.40.1570.10">
    <property type="entry name" value="HemS/ChuS/ChuX like domains"/>
    <property type="match status" value="1"/>
</dbReference>
<evidence type="ECO:0000313" key="2">
    <source>
        <dbReference type="Proteomes" id="UP000600449"/>
    </source>
</evidence>
<dbReference type="SUPFAM" id="SSF144064">
    <property type="entry name" value="Heme iron utilization protein-like"/>
    <property type="match status" value="1"/>
</dbReference>
<comment type="caution">
    <text evidence="1">The sequence shown here is derived from an EMBL/GenBank/DDBJ whole genome shotgun (WGS) entry which is preliminary data.</text>
</comment>
<sequence length="174" mass="18920">MSALADTGTSLLAAIRESLAEKPDGVLEEVARRHGAPLLTVVEALPEGERLVLSGERFGEVWASMTTWGEVLFLVHTSTIVLEVVGRLPPGTVGRGYFNIHGDSPIGGHIRADACRAIVLVDRAFHGRRSCSVQFFDETGASMFKIFVRRGPDRELDPAQLAAFEALRERLALP</sequence>
<dbReference type="InterPro" id="IPR010413">
    <property type="entry name" value="HutX-like"/>
</dbReference>
<evidence type="ECO:0008006" key="3">
    <source>
        <dbReference type="Google" id="ProtNLM"/>
    </source>
</evidence>
<dbReference type="CDD" id="cd16829">
    <property type="entry name" value="ChuX_HutX-like"/>
    <property type="match status" value="1"/>
</dbReference>
<accession>A0A917V4D5</accession>
<dbReference type="RefSeq" id="WP_188912893.1">
    <property type="nucleotide sequence ID" value="NZ_BMMF01000006.1"/>
</dbReference>
<dbReference type="NCBIfam" id="TIGR04108">
    <property type="entry name" value="HutX"/>
    <property type="match status" value="1"/>
</dbReference>
<dbReference type="Proteomes" id="UP000600449">
    <property type="component" value="Unassembled WGS sequence"/>
</dbReference>
<dbReference type="InterPro" id="IPR053733">
    <property type="entry name" value="Heme_Transport_Util_sf"/>
</dbReference>
<reference evidence="1 2" key="1">
    <citation type="journal article" date="2014" name="Int. J. Syst. Evol. Microbiol.">
        <title>Complete genome sequence of Corynebacterium casei LMG S-19264T (=DSM 44701T), isolated from a smear-ripened cheese.</title>
        <authorList>
            <consortium name="US DOE Joint Genome Institute (JGI-PGF)"/>
            <person name="Walter F."/>
            <person name="Albersmeier A."/>
            <person name="Kalinowski J."/>
            <person name="Ruckert C."/>
        </authorList>
    </citation>
    <scope>NUCLEOTIDE SEQUENCE [LARGE SCALE GENOMIC DNA]</scope>
    <source>
        <strain evidence="1 2">CGMCC 1.9161</strain>
    </source>
</reference>
<organism evidence="1 2">
    <name type="scientific">Salinarimonas ramus</name>
    <dbReference type="NCBI Taxonomy" id="690164"/>
    <lineage>
        <taxon>Bacteria</taxon>
        <taxon>Pseudomonadati</taxon>
        <taxon>Pseudomonadota</taxon>
        <taxon>Alphaproteobacteria</taxon>
        <taxon>Hyphomicrobiales</taxon>
        <taxon>Salinarimonadaceae</taxon>
        <taxon>Salinarimonas</taxon>
    </lineage>
</organism>
<dbReference type="EMBL" id="BMMF01000006">
    <property type="protein sequence ID" value="GGK35202.1"/>
    <property type="molecule type" value="Genomic_DNA"/>
</dbReference>
<evidence type="ECO:0000313" key="1">
    <source>
        <dbReference type="EMBL" id="GGK35202.1"/>
    </source>
</evidence>
<gene>
    <name evidence="1" type="ORF">GCM10011322_22510</name>
</gene>
<name>A0A917V4D5_9HYPH</name>
<dbReference type="Pfam" id="PF06228">
    <property type="entry name" value="ChuX_HutX"/>
    <property type="match status" value="1"/>
</dbReference>
<keyword evidence="2" id="KW-1185">Reference proteome</keyword>
<proteinExistence type="predicted"/>
<dbReference type="AlphaFoldDB" id="A0A917V4D5"/>
<dbReference type="PIRSF" id="PIRSF030840">
    <property type="entry name" value="DUF1008"/>
    <property type="match status" value="1"/>
</dbReference>
<protein>
    <recommendedName>
        <fullName evidence="3">Heme utilization protein HuvX</fullName>
    </recommendedName>
</protein>